<evidence type="ECO:0000313" key="5">
    <source>
        <dbReference type="EMBL" id="MDL5040914.1"/>
    </source>
</evidence>
<name>A0A0C5C392_HEYCO</name>
<dbReference type="Proteomes" id="UP000032024">
    <property type="component" value="Chromosome"/>
</dbReference>
<organism evidence="3 7">
    <name type="scientific">Heyndrickxia coagulans</name>
    <name type="common">Weizmannia coagulans</name>
    <dbReference type="NCBI Taxonomy" id="1398"/>
    <lineage>
        <taxon>Bacteria</taxon>
        <taxon>Bacillati</taxon>
        <taxon>Bacillota</taxon>
        <taxon>Bacilli</taxon>
        <taxon>Bacillales</taxon>
        <taxon>Bacillaceae</taxon>
        <taxon>Heyndrickxia</taxon>
    </lineage>
</organism>
<dbReference type="InterPro" id="IPR020210">
    <property type="entry name" value="Uncharacterised_YpbF_TM"/>
</dbReference>
<dbReference type="Pfam" id="PF10864">
    <property type="entry name" value="DUF2663"/>
    <property type="match status" value="1"/>
</dbReference>
<dbReference type="OMA" id="WKERHKL"/>
<dbReference type="GeneID" id="29814362"/>
<reference evidence="6" key="2">
    <citation type="submission" date="2015-01" db="EMBL/GenBank/DDBJ databases">
        <title>Comparative genome analysis of Bacillus coagulans HM-08, Clostridium butyricum HM-68, Bacillus subtilis HM-66 and Bacillus paralicheniformis BL-09.</title>
        <authorList>
            <person name="Zhang H."/>
        </authorList>
    </citation>
    <scope>NUCLEOTIDE SEQUENCE [LARGE SCALE GENOMIC DNA]</scope>
    <source>
        <strain evidence="6">HM-08</strain>
    </source>
</reference>
<evidence type="ECO:0000313" key="3">
    <source>
        <dbReference type="EMBL" id="KYC60870.1"/>
    </source>
</evidence>
<feature type="transmembrane region" description="Helical" evidence="1">
    <location>
        <begin position="75"/>
        <end position="95"/>
    </location>
</feature>
<evidence type="ECO:0000313" key="4">
    <source>
        <dbReference type="EMBL" id="KYC67421.1"/>
    </source>
</evidence>
<evidence type="ECO:0000256" key="1">
    <source>
        <dbReference type="SAM" id="Phobius"/>
    </source>
</evidence>
<keyword evidence="1" id="KW-0472">Membrane</keyword>
<proteinExistence type="predicted"/>
<sequence>MEPSITGLKGTDAATKQMLQGVVKRKKKFDRLRMRHLVFLWTSMLYTCAWAYYVYRSFENADSMFSVFSGISESPFQLFFLLLAAAFWGMSKILFDKREKAEKEFHALRCEIIDKSKDLWKGESWKDRHLVFEMMQKEFDINLYHENK</sequence>
<dbReference type="Proteomes" id="UP000075288">
    <property type="component" value="Unassembled WGS sequence"/>
</dbReference>
<keyword evidence="1" id="KW-1133">Transmembrane helix</keyword>
<reference evidence="5" key="4">
    <citation type="submission" date="2023-06" db="EMBL/GenBank/DDBJ databases">
        <title>Probiogenomic evaluation and L lactic producing Weizmannia coaggulans BKMTCR2-2 from tree bark.</title>
        <authorList>
            <person name="Mahittikon J."/>
            <person name="Tanasupawat S."/>
        </authorList>
    </citation>
    <scope>NUCLEOTIDE SEQUENCE</scope>
    <source>
        <strain evidence="5">BKMTCR2-2</strain>
    </source>
</reference>
<reference evidence="2" key="1">
    <citation type="submission" date="2015-01" db="EMBL/GenBank/DDBJ databases">
        <title>Comparative genome analysis of Bacillus coagulans HM-08, Clostridium butyricum HM-68, Bacillus subtilis HM-66 and Bacillus licheniformis BL-09.</title>
        <authorList>
            <person name="Zhang H."/>
        </authorList>
    </citation>
    <scope>NUCLEOTIDE SEQUENCE [LARGE SCALE GENOMIC DNA]</scope>
    <source>
        <strain evidence="2">HM-08</strain>
    </source>
</reference>
<dbReference type="STRING" id="1398.AB434_3326"/>
<dbReference type="EMBL" id="JASUZX010000001">
    <property type="protein sequence ID" value="MDL5040914.1"/>
    <property type="molecule type" value="Genomic_DNA"/>
</dbReference>
<dbReference type="EMBL" id="LQYG01000083">
    <property type="protein sequence ID" value="KYC60870.1"/>
    <property type="molecule type" value="Genomic_DNA"/>
</dbReference>
<evidence type="ECO:0000313" key="7">
    <source>
        <dbReference type="Proteomes" id="UP000075288"/>
    </source>
</evidence>
<keyword evidence="6" id="KW-1185">Reference proteome</keyword>
<evidence type="ECO:0000313" key="2">
    <source>
        <dbReference type="EMBL" id="AJO22753.1"/>
    </source>
</evidence>
<protein>
    <submittedName>
        <fullName evidence="5">YpbF family protein</fullName>
    </submittedName>
</protein>
<dbReference type="Proteomes" id="UP000075304">
    <property type="component" value="Unassembled WGS sequence"/>
</dbReference>
<accession>A0A0C5C392</accession>
<feature type="transmembrane region" description="Helical" evidence="1">
    <location>
        <begin position="34"/>
        <end position="55"/>
    </location>
</feature>
<keyword evidence="1" id="KW-0812">Transmembrane</keyword>
<dbReference type="AlphaFoldDB" id="A0A0C5C392"/>
<evidence type="ECO:0000313" key="6">
    <source>
        <dbReference type="Proteomes" id="UP000032024"/>
    </source>
</evidence>
<dbReference type="Proteomes" id="UP001223084">
    <property type="component" value="Unassembled WGS sequence"/>
</dbReference>
<dbReference type="RefSeq" id="WP_013859532.1">
    <property type="nucleotide sequence ID" value="NZ_CABJCT010000001.1"/>
</dbReference>
<dbReference type="EMBL" id="LQYI01000072">
    <property type="protein sequence ID" value="KYC67421.1"/>
    <property type="molecule type" value="Genomic_DNA"/>
</dbReference>
<dbReference type="PATRIC" id="fig|1398.18.peg.1959"/>
<dbReference type="EMBL" id="CP010525">
    <property type="protein sequence ID" value="AJO22753.1"/>
    <property type="molecule type" value="Genomic_DNA"/>
</dbReference>
<reference evidence="7 8" key="3">
    <citation type="submission" date="2016-01" db="EMBL/GenBank/DDBJ databases">
        <title>Genome Sequences of Twelve Sporeforming Bacillus Species Isolated from Foods.</title>
        <authorList>
            <person name="Berendsen E.M."/>
            <person name="Wells-Bennik M.H."/>
            <person name="Krawcyk A.O."/>
            <person name="De Jong A."/>
            <person name="Holsappel S."/>
            <person name="Eijlander R.T."/>
            <person name="Kuipers O.P."/>
        </authorList>
    </citation>
    <scope>NUCLEOTIDE SEQUENCE [LARGE SCALE GENOMIC DNA]</scope>
    <source>
        <strain evidence="3 7">B4098</strain>
        <strain evidence="4 8">B4099</strain>
    </source>
</reference>
<gene>
    <name evidence="3" type="ORF">B4098_3114</name>
    <name evidence="4" type="ORF">B4099_3140</name>
    <name evidence="5" type="ORF">QN341_07440</name>
    <name evidence="2" type="ORF">SB48_HM08orf03104</name>
</gene>
<evidence type="ECO:0000313" key="8">
    <source>
        <dbReference type="Proteomes" id="UP000075304"/>
    </source>
</evidence>